<dbReference type="EMBL" id="BBYR01000014">
    <property type="protein sequence ID" value="GAP35182.1"/>
    <property type="molecule type" value="Genomic_DNA"/>
</dbReference>
<dbReference type="Pfam" id="PF00535">
    <property type="entry name" value="Glycos_transf_2"/>
    <property type="match status" value="1"/>
</dbReference>
<evidence type="ECO:0000313" key="2">
    <source>
        <dbReference type="EMBL" id="GAP35182.1"/>
    </source>
</evidence>
<proteinExistence type="predicted"/>
<keyword evidence="2" id="KW-0808">Transferase</keyword>
<dbReference type="Pfam" id="PF01501">
    <property type="entry name" value="Glyco_transf_8"/>
    <property type="match status" value="1"/>
</dbReference>
<dbReference type="InterPro" id="IPR029044">
    <property type="entry name" value="Nucleotide-diphossugar_trans"/>
</dbReference>
<accession>A0A0K8NXQ8</accession>
<gene>
    <name evidence="2" type="ORF">ISF6_0753</name>
</gene>
<dbReference type="CDD" id="cd00761">
    <property type="entry name" value="Glyco_tranf_GTA_type"/>
    <property type="match status" value="1"/>
</dbReference>
<dbReference type="PANTHER" id="PTHR22916">
    <property type="entry name" value="GLYCOSYLTRANSFERASE"/>
    <property type="match status" value="1"/>
</dbReference>
<organism evidence="2 3">
    <name type="scientific">Piscinibacter sakaiensis</name>
    <name type="common">Ideonella sakaiensis</name>
    <dbReference type="NCBI Taxonomy" id="1547922"/>
    <lineage>
        <taxon>Bacteria</taxon>
        <taxon>Pseudomonadati</taxon>
        <taxon>Pseudomonadota</taxon>
        <taxon>Betaproteobacteria</taxon>
        <taxon>Burkholderiales</taxon>
        <taxon>Sphaerotilaceae</taxon>
        <taxon>Piscinibacter</taxon>
    </lineage>
</organism>
<feature type="domain" description="Glycosyltransferase 2-like" evidence="1">
    <location>
        <begin position="336"/>
        <end position="503"/>
    </location>
</feature>
<dbReference type="OrthoDB" id="5465469at2"/>
<dbReference type="CDD" id="cd04194">
    <property type="entry name" value="GT8_A4GalT_like"/>
    <property type="match status" value="1"/>
</dbReference>
<evidence type="ECO:0000313" key="3">
    <source>
        <dbReference type="Proteomes" id="UP000037660"/>
    </source>
</evidence>
<dbReference type="STRING" id="1547922.ISF6_0753"/>
<dbReference type="PANTHER" id="PTHR22916:SF3">
    <property type="entry name" value="UDP-GLCNAC:BETAGAL BETA-1,3-N-ACETYLGLUCOSAMINYLTRANSFERASE-LIKE PROTEIN 1"/>
    <property type="match status" value="1"/>
</dbReference>
<dbReference type="Proteomes" id="UP000037660">
    <property type="component" value="Unassembled WGS sequence"/>
</dbReference>
<dbReference type="InterPro" id="IPR001173">
    <property type="entry name" value="Glyco_trans_2-like"/>
</dbReference>
<evidence type="ECO:0000259" key="1">
    <source>
        <dbReference type="Pfam" id="PF00535"/>
    </source>
</evidence>
<dbReference type="Gene3D" id="3.90.550.10">
    <property type="entry name" value="Spore Coat Polysaccharide Biosynthesis Protein SpsA, Chain A"/>
    <property type="match status" value="2"/>
</dbReference>
<protein>
    <submittedName>
        <fullName evidence="2">Beta-1,3-glucosyltransferase</fullName>
    </submittedName>
</protein>
<dbReference type="InterPro" id="IPR002495">
    <property type="entry name" value="Glyco_trans_8"/>
</dbReference>
<comment type="caution">
    <text evidence="2">The sequence shown here is derived from an EMBL/GenBank/DDBJ whole genome shotgun (WGS) entry which is preliminary data.</text>
</comment>
<reference evidence="2 3" key="2">
    <citation type="journal article" date="2016" name="Science">
        <title>A bacterium that degrades and assimilates poly(ethylene terephthalate).</title>
        <authorList>
            <person name="Yoshida S."/>
            <person name="Hiraga K."/>
            <person name="Takehana T."/>
            <person name="Taniguchi I."/>
            <person name="Yamaji H."/>
            <person name="Maeda Y."/>
            <person name="Toyohara K."/>
            <person name="Miyamoto K."/>
            <person name="Kimura Y."/>
            <person name="Oda K."/>
        </authorList>
    </citation>
    <scope>NUCLEOTIDE SEQUENCE [LARGE SCALE GENOMIC DNA]</scope>
    <source>
        <strain evidence="3">NBRC 110686 / TISTR 2288 / 201-F6</strain>
    </source>
</reference>
<dbReference type="AlphaFoldDB" id="A0A0K8NXQ8"/>
<keyword evidence="3" id="KW-1185">Reference proteome</keyword>
<reference evidence="3" key="1">
    <citation type="submission" date="2015-07" db="EMBL/GenBank/DDBJ databases">
        <title>Discovery of a poly(ethylene terephthalate assimilation.</title>
        <authorList>
            <person name="Yoshida S."/>
            <person name="Hiraga K."/>
            <person name="Takehana T."/>
            <person name="Taniguchi I."/>
            <person name="Yamaji H."/>
            <person name="Maeda Y."/>
            <person name="Toyohara K."/>
            <person name="Miyamoto K."/>
            <person name="Kimura Y."/>
            <person name="Oda K."/>
        </authorList>
    </citation>
    <scope>NUCLEOTIDE SEQUENCE [LARGE SCALE GENOMIC DNA]</scope>
    <source>
        <strain evidence="3">NBRC 110686 / TISTR 2288 / 201-F6</strain>
    </source>
</reference>
<sequence length="910" mass="102808">MPKAEWQLGFEARASFRSGEYLRALKYYILLCMKVSRTAYFANVVLLLRRLGLNEYAEEMNVTAWNASASILRCFVKSPVVVSLTSYPRRIGTTAVTVRSILNQDVRPDELILWLSPDQFPGGIKSLPDDLQTLQKQGLDIRWCEDNRSYKKLIPALKEYPDAVLVTADDDVDYHSTWLLELLVGHLLRPKDVIAHRGHRVCRGADGGLLPYRQWLKEVPGSLPSFENFATGCGGILYPPGSLHPDVGDSTLFNEICPHGDDIWFWGMTLRNGTRVSLLYETDFRLCTVPGTEESSLWIQNVRQGGNDRMIQALLQRFPEILSRLPPCAHAEAKVSIIVPVYNTASIHIQQCLRSLLSQSYQNIEILCIDDGSGLWETLGCLQRFLLADKRVQVFRINNGGPASARNFGISFATGEYIAFVDSDDYVSPHYIRDLVAAIRQDGHPDRQVAVAGRILCFDDKSQSQSKPSGYEGLKRLPPMEVAREAIHTTGVSCNKLYRSSFLRENGIRYLNGERSFAEDNYFSALVAIYARGRMGIADESCYCYRQHSESITKRIDWAGIQSAALVYEKLKAELVARGLPDLNYWHSAINRRALKDLRYNAKGIDSSGDAMANVFRRFSSRIDVCCIADDKYFLPTAVFLETIRASLGPYTTVSITVLVPQGSFAKMSSLSGQSSEKFSVRVAEVAVDRFEGLHKYDSENSFCMASPSALIKFVIPEIFPELDRILYLDTDLMVRKDLLDLYMAPIEDVYLAAVTDMWMPVTDRVEVKRFGSYFNSGVMLMNLAAMRRDEVPEKLIAAKARSTNFNLMDQDVFNEVCHGKVLGLDISYNFLPVCYKRHKHRFRIDVMNTLYGSSYPTVEAMANDPAIAHWAGSDKPWKTAETLFAEEWREAYRRLEEAGVFVQDEQTVV</sequence>
<name>A0A0K8NXQ8_PISS1</name>
<dbReference type="GO" id="GO:0016758">
    <property type="term" value="F:hexosyltransferase activity"/>
    <property type="evidence" value="ECO:0007669"/>
    <property type="project" value="UniProtKB-ARBA"/>
</dbReference>
<dbReference type="SUPFAM" id="SSF53448">
    <property type="entry name" value="Nucleotide-diphospho-sugar transferases"/>
    <property type="match status" value="3"/>
</dbReference>